<comment type="caution">
    <text evidence="3">The sequence shown here is derived from an EMBL/GenBank/DDBJ whole genome shotgun (WGS) entry which is preliminary data.</text>
</comment>
<feature type="region of interest" description="Disordered" evidence="1">
    <location>
        <begin position="35"/>
        <end position="59"/>
    </location>
</feature>
<accession>A0A103Y0I6</accession>
<feature type="non-terminal residue" evidence="3">
    <location>
        <position position="59"/>
    </location>
</feature>
<protein>
    <submittedName>
        <fullName evidence="3">Uncharacterized protein</fullName>
    </submittedName>
</protein>
<evidence type="ECO:0000256" key="1">
    <source>
        <dbReference type="SAM" id="MobiDB-lite"/>
    </source>
</evidence>
<dbReference type="EMBL" id="LEKV01003391">
    <property type="protein sequence ID" value="KVI00299.1"/>
    <property type="molecule type" value="Genomic_DNA"/>
</dbReference>
<feature type="signal peptide" evidence="2">
    <location>
        <begin position="1"/>
        <end position="28"/>
    </location>
</feature>
<dbReference type="Gramene" id="KVI00299">
    <property type="protein sequence ID" value="KVI00299"/>
    <property type="gene ID" value="Ccrd_021438"/>
</dbReference>
<dbReference type="AlphaFoldDB" id="A0A103Y0I6"/>
<sequence>MTMEVPKKWFAICFSVFLILLLAAVVAAGDVHKNGATNPSPLETEQLQSQSSYNSSMAA</sequence>
<gene>
    <name evidence="3" type="ORF">Ccrd_021438</name>
</gene>
<evidence type="ECO:0000256" key="2">
    <source>
        <dbReference type="SAM" id="SignalP"/>
    </source>
</evidence>
<keyword evidence="4" id="KW-1185">Reference proteome</keyword>
<name>A0A103Y0I6_CYNCS</name>
<feature type="chain" id="PRO_5007119266" evidence="2">
    <location>
        <begin position="29"/>
        <end position="59"/>
    </location>
</feature>
<dbReference type="Proteomes" id="UP000243975">
    <property type="component" value="Unassembled WGS sequence"/>
</dbReference>
<evidence type="ECO:0000313" key="4">
    <source>
        <dbReference type="Proteomes" id="UP000243975"/>
    </source>
</evidence>
<evidence type="ECO:0000313" key="3">
    <source>
        <dbReference type="EMBL" id="KVI00299.1"/>
    </source>
</evidence>
<reference evidence="3 4" key="1">
    <citation type="journal article" date="2016" name="Sci. Rep.">
        <title>The genome sequence of the outbreeding globe artichoke constructed de novo incorporating a phase-aware low-pass sequencing strategy of F1 progeny.</title>
        <authorList>
            <person name="Scaglione D."/>
            <person name="Reyes-Chin-Wo S."/>
            <person name="Acquadro A."/>
            <person name="Froenicke L."/>
            <person name="Portis E."/>
            <person name="Beitel C."/>
            <person name="Tirone M."/>
            <person name="Mauro R."/>
            <person name="Lo Monaco A."/>
            <person name="Mauromicale G."/>
            <person name="Faccioli P."/>
            <person name="Cattivelli L."/>
            <person name="Rieseberg L."/>
            <person name="Michelmore R."/>
            <person name="Lanteri S."/>
        </authorList>
    </citation>
    <scope>NUCLEOTIDE SEQUENCE [LARGE SCALE GENOMIC DNA]</scope>
    <source>
        <strain evidence="3">2C</strain>
    </source>
</reference>
<organism evidence="3 4">
    <name type="scientific">Cynara cardunculus var. scolymus</name>
    <name type="common">Globe artichoke</name>
    <name type="synonym">Cynara scolymus</name>
    <dbReference type="NCBI Taxonomy" id="59895"/>
    <lineage>
        <taxon>Eukaryota</taxon>
        <taxon>Viridiplantae</taxon>
        <taxon>Streptophyta</taxon>
        <taxon>Embryophyta</taxon>
        <taxon>Tracheophyta</taxon>
        <taxon>Spermatophyta</taxon>
        <taxon>Magnoliopsida</taxon>
        <taxon>eudicotyledons</taxon>
        <taxon>Gunneridae</taxon>
        <taxon>Pentapetalae</taxon>
        <taxon>asterids</taxon>
        <taxon>campanulids</taxon>
        <taxon>Asterales</taxon>
        <taxon>Asteraceae</taxon>
        <taxon>Carduoideae</taxon>
        <taxon>Cardueae</taxon>
        <taxon>Carduinae</taxon>
        <taxon>Cynara</taxon>
    </lineage>
</organism>
<proteinExistence type="predicted"/>
<keyword evidence="2" id="KW-0732">Signal</keyword>